<accession>A0A9W6VJ00</accession>
<organism evidence="4 5">
    <name type="scientific">Amycolatopsis taiwanensis</name>
    <dbReference type="NCBI Taxonomy" id="342230"/>
    <lineage>
        <taxon>Bacteria</taxon>
        <taxon>Bacillati</taxon>
        <taxon>Actinomycetota</taxon>
        <taxon>Actinomycetes</taxon>
        <taxon>Pseudonocardiales</taxon>
        <taxon>Pseudonocardiaceae</taxon>
        <taxon>Amycolatopsis</taxon>
    </lineage>
</organism>
<reference evidence="4" key="1">
    <citation type="submission" date="2023-03" db="EMBL/GenBank/DDBJ databases">
        <title>Amycolatopsis taiwanensis NBRC 103393.</title>
        <authorList>
            <person name="Ichikawa N."/>
            <person name="Sato H."/>
            <person name="Tonouchi N."/>
        </authorList>
    </citation>
    <scope>NUCLEOTIDE SEQUENCE</scope>
    <source>
        <strain evidence="4">NBRC 103393</strain>
    </source>
</reference>
<proteinExistence type="inferred from homology"/>
<keyword evidence="2" id="KW-0560">Oxidoreductase</keyword>
<dbReference type="AlphaFoldDB" id="A0A9W6VJ00"/>
<comment type="caution">
    <text evidence="4">The sequence shown here is derived from an EMBL/GenBank/DDBJ whole genome shotgun (WGS) entry which is preliminary data.</text>
</comment>
<dbReference type="RefSeq" id="WP_285488740.1">
    <property type="nucleotide sequence ID" value="NZ_BSTI01000014.1"/>
</dbReference>
<dbReference type="CDD" id="cd05233">
    <property type="entry name" value="SDR_c"/>
    <property type="match status" value="1"/>
</dbReference>
<feature type="domain" description="Ketoreductase" evidence="3">
    <location>
        <begin position="5"/>
        <end position="178"/>
    </location>
</feature>
<name>A0A9W6VJ00_9PSEU</name>
<evidence type="ECO:0000259" key="3">
    <source>
        <dbReference type="SMART" id="SM00822"/>
    </source>
</evidence>
<evidence type="ECO:0000313" key="4">
    <source>
        <dbReference type="EMBL" id="GLY68994.1"/>
    </source>
</evidence>
<protein>
    <submittedName>
        <fullName evidence="4">Ketoreductase</fullName>
    </submittedName>
</protein>
<comment type="similarity">
    <text evidence="1">Belongs to the short-chain dehydrogenases/reductases (SDR) family.</text>
</comment>
<dbReference type="InterPro" id="IPR057326">
    <property type="entry name" value="KR_dom"/>
</dbReference>
<dbReference type="InterPro" id="IPR036291">
    <property type="entry name" value="NAD(P)-bd_dom_sf"/>
</dbReference>
<dbReference type="FunFam" id="3.40.50.720:FF:000084">
    <property type="entry name" value="Short-chain dehydrogenase reductase"/>
    <property type="match status" value="1"/>
</dbReference>
<dbReference type="SMART" id="SM00822">
    <property type="entry name" value="PKS_KR"/>
    <property type="match status" value="1"/>
</dbReference>
<gene>
    <name evidence="4" type="ORF">Atai01_56130</name>
</gene>
<dbReference type="Pfam" id="PF13561">
    <property type="entry name" value="adh_short_C2"/>
    <property type="match status" value="1"/>
</dbReference>
<sequence length="244" mass="25058">MRSDLVAVVTGAGSGLGRATAELLLEQGARVAGWDLSQEGLGWLSGREGTLTAVVDVTDPAQVAAAAAAVRRAWGRVDFLVNSAGVFVVGSLADIEPASVRRLFDINVTGTTLVTQALLSDLIASRGAVVNLSSTVALRASVSNAHYAASKAAVAQLTRCWALELAPHGVRVNAIAPGPTNTAIFAAAGMDPAATATFLAERASTIPLGRTGEPAEVARWIIRLIDDEWVTGHVIPVDGGMSIA</sequence>
<keyword evidence="5" id="KW-1185">Reference proteome</keyword>
<dbReference type="Gene3D" id="3.40.50.720">
    <property type="entry name" value="NAD(P)-binding Rossmann-like Domain"/>
    <property type="match status" value="1"/>
</dbReference>
<evidence type="ECO:0000256" key="1">
    <source>
        <dbReference type="ARBA" id="ARBA00006484"/>
    </source>
</evidence>
<dbReference type="PANTHER" id="PTHR43975:SF2">
    <property type="entry name" value="EG:BACR7A4.14 PROTEIN-RELATED"/>
    <property type="match status" value="1"/>
</dbReference>
<dbReference type="EMBL" id="BSTI01000014">
    <property type="protein sequence ID" value="GLY68994.1"/>
    <property type="molecule type" value="Genomic_DNA"/>
</dbReference>
<dbReference type="PROSITE" id="PS00061">
    <property type="entry name" value="ADH_SHORT"/>
    <property type="match status" value="1"/>
</dbReference>
<evidence type="ECO:0000313" key="5">
    <source>
        <dbReference type="Proteomes" id="UP001165136"/>
    </source>
</evidence>
<dbReference type="InterPro" id="IPR002347">
    <property type="entry name" value="SDR_fam"/>
</dbReference>
<dbReference type="PANTHER" id="PTHR43975">
    <property type="entry name" value="ZGC:101858"/>
    <property type="match status" value="1"/>
</dbReference>
<dbReference type="SUPFAM" id="SSF51735">
    <property type="entry name" value="NAD(P)-binding Rossmann-fold domains"/>
    <property type="match status" value="1"/>
</dbReference>
<dbReference type="InterPro" id="IPR020904">
    <property type="entry name" value="Sc_DH/Rdtase_CS"/>
</dbReference>
<evidence type="ECO:0000256" key="2">
    <source>
        <dbReference type="ARBA" id="ARBA00023002"/>
    </source>
</evidence>
<dbReference type="GO" id="GO:0016491">
    <property type="term" value="F:oxidoreductase activity"/>
    <property type="evidence" value="ECO:0007669"/>
    <property type="project" value="UniProtKB-KW"/>
</dbReference>
<dbReference type="Proteomes" id="UP001165136">
    <property type="component" value="Unassembled WGS sequence"/>
</dbReference>
<dbReference type="PRINTS" id="PR00081">
    <property type="entry name" value="GDHRDH"/>
</dbReference>
<dbReference type="PRINTS" id="PR00080">
    <property type="entry name" value="SDRFAMILY"/>
</dbReference>